<evidence type="ECO:0000313" key="5">
    <source>
        <dbReference type="Proteomes" id="UP001591681"/>
    </source>
</evidence>
<organism evidence="4 5">
    <name type="scientific">Coilia grayii</name>
    <name type="common">Gray's grenadier anchovy</name>
    <dbReference type="NCBI Taxonomy" id="363190"/>
    <lineage>
        <taxon>Eukaryota</taxon>
        <taxon>Metazoa</taxon>
        <taxon>Chordata</taxon>
        <taxon>Craniata</taxon>
        <taxon>Vertebrata</taxon>
        <taxon>Euteleostomi</taxon>
        <taxon>Actinopterygii</taxon>
        <taxon>Neopterygii</taxon>
        <taxon>Teleostei</taxon>
        <taxon>Clupei</taxon>
        <taxon>Clupeiformes</taxon>
        <taxon>Clupeoidei</taxon>
        <taxon>Engraulidae</taxon>
        <taxon>Coilinae</taxon>
        <taxon>Coilia</taxon>
    </lineage>
</organism>
<feature type="chain" id="PRO_5044799313" evidence="3">
    <location>
        <begin position="22"/>
        <end position="329"/>
    </location>
</feature>
<dbReference type="SUPFAM" id="SSF48726">
    <property type="entry name" value="Immunoglobulin"/>
    <property type="match status" value="1"/>
</dbReference>
<dbReference type="Gene3D" id="2.60.40.10">
    <property type="entry name" value="Immunoglobulins"/>
    <property type="match status" value="1"/>
</dbReference>
<feature type="transmembrane region" description="Helical" evidence="2">
    <location>
        <begin position="290"/>
        <end position="311"/>
    </location>
</feature>
<evidence type="ECO:0000256" key="1">
    <source>
        <dbReference type="SAM" id="MobiDB-lite"/>
    </source>
</evidence>
<name>A0ABD1J886_9TELE</name>
<evidence type="ECO:0000256" key="3">
    <source>
        <dbReference type="SAM" id="SignalP"/>
    </source>
</evidence>
<keyword evidence="2" id="KW-1133">Transmembrane helix</keyword>
<dbReference type="PANTHER" id="PTHR11422:SF5">
    <property type="entry name" value="DIVERSE IMMUNOGLOBULIN DOMAIN-CONTAINING PROTEIN 1.1 ISOFORM X1-RELATED"/>
    <property type="match status" value="1"/>
</dbReference>
<comment type="caution">
    <text evidence="4">The sequence shown here is derived from an EMBL/GenBank/DDBJ whole genome shotgun (WGS) entry which is preliminary data.</text>
</comment>
<keyword evidence="2" id="KW-0812">Transmembrane</keyword>
<dbReference type="InterPro" id="IPR013783">
    <property type="entry name" value="Ig-like_fold"/>
</dbReference>
<reference evidence="4 5" key="1">
    <citation type="submission" date="2024-09" db="EMBL/GenBank/DDBJ databases">
        <title>A chromosome-level genome assembly of Gray's grenadier anchovy, Coilia grayii.</title>
        <authorList>
            <person name="Fu Z."/>
        </authorList>
    </citation>
    <scope>NUCLEOTIDE SEQUENCE [LARGE SCALE GENOMIC DNA]</scope>
    <source>
        <strain evidence="4">G4</strain>
        <tissue evidence="4">Muscle</tissue>
    </source>
</reference>
<feature type="signal peptide" evidence="3">
    <location>
        <begin position="1"/>
        <end position="21"/>
    </location>
</feature>
<sequence length="329" mass="35878">MDKLLVSMLIACTFLFSGAKARQMFSTAGGDATLPLKCKVRNCSQVTWTHTGPEYGYEKIVSNGKIIAKNKDLAQRLSLDSGCSLHVADVRKEDAGRYTPVIVDGFCGLVQPSVYLFVLCISATQSHDRVTLNCNLHPEDECMKRQRFRKQLRWLGKLSELQKAEKQSFCGVRVPSRCFITLIEQLRDPVSNPGGQTWTCQRIAGEEVEDSVTYSVKFNKAARPSTTPQFLHSPVPTTEGGASNSPVPTTEGGASNSPVPTTEGGARNSSVLTTEGGHAKNETSSISVDIPIRLTIFFILLIVPAVVAVVVKKRGAQTTEDSLTWPMLE</sequence>
<dbReference type="InterPro" id="IPR036179">
    <property type="entry name" value="Ig-like_dom_sf"/>
</dbReference>
<accession>A0ABD1J886</accession>
<evidence type="ECO:0000256" key="2">
    <source>
        <dbReference type="SAM" id="Phobius"/>
    </source>
</evidence>
<dbReference type="EMBL" id="JBHFQA010000019">
    <property type="protein sequence ID" value="KAL2082545.1"/>
    <property type="molecule type" value="Genomic_DNA"/>
</dbReference>
<proteinExistence type="predicted"/>
<feature type="compositionally biased region" description="Polar residues" evidence="1">
    <location>
        <begin position="240"/>
        <end position="260"/>
    </location>
</feature>
<gene>
    <name evidence="4" type="ORF">ACEWY4_022363</name>
</gene>
<keyword evidence="2" id="KW-0472">Membrane</keyword>
<protein>
    <submittedName>
        <fullName evidence="4">Uncharacterized protein</fullName>
    </submittedName>
</protein>
<evidence type="ECO:0000313" key="4">
    <source>
        <dbReference type="EMBL" id="KAL2082545.1"/>
    </source>
</evidence>
<dbReference type="PANTHER" id="PTHR11422">
    <property type="entry name" value="T-CELL SURFACE GLYCOPROTEIN CD4"/>
    <property type="match status" value="1"/>
</dbReference>
<feature type="region of interest" description="Disordered" evidence="1">
    <location>
        <begin position="225"/>
        <end position="281"/>
    </location>
</feature>
<keyword evidence="3" id="KW-0732">Signal</keyword>
<dbReference type="AlphaFoldDB" id="A0ABD1J886"/>
<keyword evidence="5" id="KW-1185">Reference proteome</keyword>
<dbReference type="Proteomes" id="UP001591681">
    <property type="component" value="Unassembled WGS sequence"/>
</dbReference>